<dbReference type="AlphaFoldDB" id="A0A7M5V8A7"/>
<feature type="domain" description="TIR" evidence="2">
    <location>
        <begin position="230"/>
        <end position="384"/>
    </location>
</feature>
<dbReference type="SUPFAM" id="SSF52200">
    <property type="entry name" value="Toll/Interleukin receptor TIR domain"/>
    <property type="match status" value="1"/>
</dbReference>
<dbReference type="InterPro" id="IPR000157">
    <property type="entry name" value="TIR_dom"/>
</dbReference>
<keyword evidence="1" id="KW-1133">Transmembrane helix</keyword>
<dbReference type="Proteomes" id="UP000594262">
    <property type="component" value="Unplaced"/>
</dbReference>
<dbReference type="InterPro" id="IPR013568">
    <property type="entry name" value="SEFIR_dom"/>
</dbReference>
<accession>A0A7M5V8A7</accession>
<sequence length="393" mass="45488">MKITWEPIKGNSYYFIHVKPVDEFGVQINTTKNEFTYHISDGFKEDNDYYGIVLAHPAINETLDFYFEEFGGCPKHGTWTEWSSWSNCYNRGTECIDIGERYIERKCVTNDTQRNTLHYNMCPPTSSRVEKEVCLYQCREYDREKFQKEFNDLLTGKTPLRSRSRVKSINKNENFFGEDQLNEPITMKQIWVIILICGGSILSIVILAFILNKRSKSSRKHPYRSVSISTGLSLYISYLSETNRETKILEMAQHITSFGVQCIIDLLCQVDINSRGGLANWLSYSINNTDKILVILTPNYLKALNTSKTPSNVSDSDVCKVNTEFHFVQSLFYEERQQTPHVVIVLDGVKEDEVPDIFRNRVFCKFPKSFRQDEDDAVKLMGLILGEEPLRVV</sequence>
<feature type="transmembrane region" description="Helical" evidence="1">
    <location>
        <begin position="190"/>
        <end position="211"/>
    </location>
</feature>
<dbReference type="Gene3D" id="3.40.50.10140">
    <property type="entry name" value="Toll/interleukin-1 receptor homology (TIR) domain"/>
    <property type="match status" value="1"/>
</dbReference>
<protein>
    <recommendedName>
        <fullName evidence="2">TIR domain-containing protein</fullName>
    </recommendedName>
</protein>
<keyword evidence="1" id="KW-0812">Transmembrane</keyword>
<evidence type="ECO:0000313" key="3">
    <source>
        <dbReference type="EnsemblMetazoa" id="CLYHEMP007740.1"/>
    </source>
</evidence>
<evidence type="ECO:0000259" key="2">
    <source>
        <dbReference type="PROSITE" id="PS50104"/>
    </source>
</evidence>
<dbReference type="InterPro" id="IPR035897">
    <property type="entry name" value="Toll_tir_struct_dom_sf"/>
</dbReference>
<name>A0A7M5V8A7_9CNID</name>
<dbReference type="Pfam" id="PF08357">
    <property type="entry name" value="SEFIR"/>
    <property type="match status" value="1"/>
</dbReference>
<proteinExistence type="predicted"/>
<evidence type="ECO:0000256" key="1">
    <source>
        <dbReference type="SAM" id="Phobius"/>
    </source>
</evidence>
<dbReference type="GO" id="GO:0007165">
    <property type="term" value="P:signal transduction"/>
    <property type="evidence" value="ECO:0007669"/>
    <property type="project" value="InterPro"/>
</dbReference>
<reference evidence="3" key="1">
    <citation type="submission" date="2021-01" db="UniProtKB">
        <authorList>
            <consortium name="EnsemblMetazoa"/>
        </authorList>
    </citation>
    <scope>IDENTIFICATION</scope>
</reference>
<keyword evidence="4" id="KW-1185">Reference proteome</keyword>
<organism evidence="3 4">
    <name type="scientific">Clytia hemisphaerica</name>
    <dbReference type="NCBI Taxonomy" id="252671"/>
    <lineage>
        <taxon>Eukaryota</taxon>
        <taxon>Metazoa</taxon>
        <taxon>Cnidaria</taxon>
        <taxon>Hydrozoa</taxon>
        <taxon>Hydroidolina</taxon>
        <taxon>Leptothecata</taxon>
        <taxon>Obeliida</taxon>
        <taxon>Clytiidae</taxon>
        <taxon>Clytia</taxon>
    </lineage>
</organism>
<evidence type="ECO:0000313" key="4">
    <source>
        <dbReference type="Proteomes" id="UP000594262"/>
    </source>
</evidence>
<keyword evidence="1" id="KW-0472">Membrane</keyword>
<dbReference type="PROSITE" id="PS50104">
    <property type="entry name" value="TIR"/>
    <property type="match status" value="1"/>
</dbReference>
<dbReference type="EnsemblMetazoa" id="CLYHEMT007740.1">
    <property type="protein sequence ID" value="CLYHEMP007740.1"/>
    <property type="gene ID" value="CLYHEMG007740"/>
</dbReference>